<proteinExistence type="predicted"/>
<reference evidence="1" key="1">
    <citation type="submission" date="2022-11" db="EMBL/GenBank/DDBJ databases">
        <authorList>
            <person name="Hyden B.L."/>
            <person name="Feng K."/>
            <person name="Yates T."/>
            <person name="Jawdy S."/>
            <person name="Smart L.B."/>
            <person name="Muchero W."/>
        </authorList>
    </citation>
    <scope>NUCLEOTIDE SEQUENCE</scope>
    <source>
        <tissue evidence="1">Shoot tip</tissue>
    </source>
</reference>
<evidence type="ECO:0000313" key="2">
    <source>
        <dbReference type="Proteomes" id="UP001151532"/>
    </source>
</evidence>
<sequence length="123" mass="13105">MKMNLPQIHYLSGLKNSMILSFSNPHLVAAAAAPAAVEVGAAEADVAGTVVAAAAASGNEFGAAETVVQLRKYALIDYWDIIAGLLQKMQSSSWVHHLAFDQSVPSDAEFLLSVRHSRLSQNK</sequence>
<dbReference type="Proteomes" id="UP001151532">
    <property type="component" value="Chromosome 17"/>
</dbReference>
<gene>
    <name evidence="1" type="ORF">OIU79_001474</name>
</gene>
<reference evidence="1" key="2">
    <citation type="journal article" date="2023" name="Int. J. Mol. Sci.">
        <title>De Novo Assembly and Annotation of 11 Diverse Shrub Willow (Salix) Genomes Reveals Novel Gene Organization in Sex-Linked Regions.</title>
        <authorList>
            <person name="Hyden B."/>
            <person name="Feng K."/>
            <person name="Yates T.B."/>
            <person name="Jawdy S."/>
            <person name="Cereghino C."/>
            <person name="Smart L.B."/>
            <person name="Muchero W."/>
        </authorList>
    </citation>
    <scope>NUCLEOTIDE SEQUENCE</scope>
    <source>
        <tissue evidence="1">Shoot tip</tissue>
    </source>
</reference>
<name>A0A9Q0UQ31_SALPP</name>
<organism evidence="1 2">
    <name type="scientific">Salix purpurea</name>
    <name type="common">Purple osier willow</name>
    <dbReference type="NCBI Taxonomy" id="77065"/>
    <lineage>
        <taxon>Eukaryota</taxon>
        <taxon>Viridiplantae</taxon>
        <taxon>Streptophyta</taxon>
        <taxon>Embryophyta</taxon>
        <taxon>Tracheophyta</taxon>
        <taxon>Spermatophyta</taxon>
        <taxon>Magnoliopsida</taxon>
        <taxon>eudicotyledons</taxon>
        <taxon>Gunneridae</taxon>
        <taxon>Pentapetalae</taxon>
        <taxon>rosids</taxon>
        <taxon>fabids</taxon>
        <taxon>Malpighiales</taxon>
        <taxon>Salicaceae</taxon>
        <taxon>Saliceae</taxon>
        <taxon>Salix</taxon>
    </lineage>
</organism>
<accession>A0A9Q0UQ31</accession>
<dbReference type="OrthoDB" id="10498675at2759"/>
<comment type="caution">
    <text evidence="1">The sequence shown here is derived from an EMBL/GenBank/DDBJ whole genome shotgun (WGS) entry which is preliminary data.</text>
</comment>
<keyword evidence="2" id="KW-1185">Reference proteome</keyword>
<dbReference type="EMBL" id="JAPFFK010000011">
    <property type="protein sequence ID" value="KAJ6734225.1"/>
    <property type="molecule type" value="Genomic_DNA"/>
</dbReference>
<dbReference type="AlphaFoldDB" id="A0A9Q0UQ31"/>
<evidence type="ECO:0000313" key="1">
    <source>
        <dbReference type="EMBL" id="KAJ6734225.1"/>
    </source>
</evidence>
<protein>
    <submittedName>
        <fullName evidence="1">Uncharacterized protein</fullName>
    </submittedName>
</protein>